<organism evidence="2">
    <name type="scientific">Xenorhabdus szentirmaii</name>
    <dbReference type="NCBI Taxonomy" id="290112"/>
    <lineage>
        <taxon>Bacteria</taxon>
        <taxon>Pseudomonadati</taxon>
        <taxon>Pseudomonadota</taxon>
        <taxon>Gammaproteobacteria</taxon>
        <taxon>Enterobacterales</taxon>
        <taxon>Morganellaceae</taxon>
        <taxon>Xenorhabdus</taxon>
    </lineage>
</organism>
<dbReference type="RefSeq" id="WP_323869876.1">
    <property type="nucleotide sequence ID" value="NZ_JACXBF010000587.1"/>
</dbReference>
<dbReference type="GO" id="GO:0043041">
    <property type="term" value="P:amino acid activation for nonribosomal peptide biosynthetic process"/>
    <property type="evidence" value="ECO:0007669"/>
    <property type="project" value="TreeGrafter"/>
</dbReference>
<protein>
    <submittedName>
        <fullName evidence="2">AMP-binding protein</fullName>
    </submittedName>
</protein>
<dbReference type="SUPFAM" id="SSF56801">
    <property type="entry name" value="Acetyl-CoA synthetase-like"/>
    <property type="match status" value="1"/>
</dbReference>
<dbReference type="Pfam" id="PF00501">
    <property type="entry name" value="AMP-binding"/>
    <property type="match status" value="1"/>
</dbReference>
<proteinExistence type="predicted"/>
<gene>
    <name evidence="2" type="ORF">ID854_21965</name>
</gene>
<dbReference type="PANTHER" id="PTHR45527">
    <property type="entry name" value="NONRIBOSOMAL PEPTIDE SYNTHETASE"/>
    <property type="match status" value="1"/>
</dbReference>
<accession>A0AAW3YXV2</accession>
<name>A0AAW3YXV2_9GAMM</name>
<dbReference type="Proteomes" id="UP001193920">
    <property type="component" value="Unassembled WGS sequence"/>
</dbReference>
<feature type="domain" description="AMP-dependent synthetase/ligase" evidence="1">
    <location>
        <begin position="1"/>
        <end position="67"/>
    </location>
</feature>
<evidence type="ECO:0000259" key="1">
    <source>
        <dbReference type="Pfam" id="PF00501"/>
    </source>
</evidence>
<comment type="caution">
    <text evidence="2">The sequence shown here is derived from an EMBL/GenBank/DDBJ whole genome shotgun (WGS) entry which is preliminary data.</text>
</comment>
<feature type="non-terminal residue" evidence="2">
    <location>
        <position position="1"/>
    </location>
</feature>
<reference evidence="2" key="2">
    <citation type="journal article" date="2024" name="Toxins">
        <title>Genome Sequence Analysis of Native Xenorhabdus Strains Isolated from Entomopathogenic Nematodes in Argentina.</title>
        <authorList>
            <person name="Palma L."/>
            <person name="Frizzo L."/>
            <person name="Kaiser S."/>
            <person name="Berry C."/>
            <person name="Caballero P."/>
            <person name="Bode H.B."/>
            <person name="Del Valle E.E."/>
        </authorList>
    </citation>
    <scope>NUCLEOTIDE SEQUENCE</scope>
    <source>
        <strain evidence="2">M</strain>
    </source>
</reference>
<evidence type="ECO:0000313" key="2">
    <source>
        <dbReference type="EMBL" id="MBD2803035.1"/>
    </source>
</evidence>
<feature type="non-terminal residue" evidence="2">
    <location>
        <position position="77"/>
    </location>
</feature>
<dbReference type="Gene3D" id="3.40.50.980">
    <property type="match status" value="1"/>
</dbReference>
<dbReference type="PANTHER" id="PTHR45527:SF14">
    <property type="entry name" value="PLIPASTATIN SYNTHASE SUBUNIT B"/>
    <property type="match status" value="1"/>
</dbReference>
<dbReference type="InterPro" id="IPR000873">
    <property type="entry name" value="AMP-dep_synth/lig_dom"/>
</dbReference>
<dbReference type="EMBL" id="JACXBF010000587">
    <property type="protein sequence ID" value="MBD2803035.1"/>
    <property type="molecule type" value="Genomic_DNA"/>
</dbReference>
<reference evidence="2" key="1">
    <citation type="submission" date="2020-09" db="EMBL/GenBank/DDBJ databases">
        <authorList>
            <person name="Palma L."/>
            <person name="Caballero P."/>
            <person name="Berry C."/>
            <person name="Del Valle E."/>
        </authorList>
    </citation>
    <scope>NUCLEOTIDE SEQUENCE</scope>
    <source>
        <strain evidence="2">M</strain>
    </source>
</reference>
<dbReference type="GO" id="GO:0005829">
    <property type="term" value="C:cytosol"/>
    <property type="evidence" value="ECO:0007669"/>
    <property type="project" value="TreeGrafter"/>
</dbReference>
<dbReference type="GO" id="GO:0031177">
    <property type="term" value="F:phosphopantetheine binding"/>
    <property type="evidence" value="ECO:0007669"/>
    <property type="project" value="TreeGrafter"/>
</dbReference>
<dbReference type="AlphaFoldDB" id="A0AAW3YXV2"/>
<sequence length="77" mass="7961">ICAERSPEMVVGLLGILKAGAAYLPLDPAYPAERLAYMLSDAAPVALLTQSVLAETLDSHLPTVVLDARSPSALDGA</sequence>
<dbReference type="GO" id="GO:0044550">
    <property type="term" value="P:secondary metabolite biosynthetic process"/>
    <property type="evidence" value="ECO:0007669"/>
    <property type="project" value="TreeGrafter"/>
</dbReference>